<evidence type="ECO:0000313" key="1">
    <source>
        <dbReference type="EMBL" id="GAA0412722.1"/>
    </source>
</evidence>
<proteinExistence type="predicted"/>
<keyword evidence="2" id="KW-1185">Reference proteome</keyword>
<reference evidence="2" key="1">
    <citation type="journal article" date="2019" name="Int. J. Syst. Evol. Microbiol.">
        <title>The Global Catalogue of Microorganisms (GCM) 10K type strain sequencing project: providing services to taxonomists for standard genome sequencing and annotation.</title>
        <authorList>
            <consortium name="The Broad Institute Genomics Platform"/>
            <consortium name="The Broad Institute Genome Sequencing Center for Infectious Disease"/>
            <person name="Wu L."/>
            <person name="Ma J."/>
        </authorList>
    </citation>
    <scope>NUCLEOTIDE SEQUENCE [LARGE SCALE GENOMIC DNA]</scope>
    <source>
        <strain evidence="2">JCM 12774</strain>
    </source>
</reference>
<comment type="caution">
    <text evidence="1">The sequence shown here is derived from an EMBL/GenBank/DDBJ whole genome shotgun (WGS) entry which is preliminary data.</text>
</comment>
<dbReference type="Proteomes" id="UP001500340">
    <property type="component" value="Unassembled WGS sequence"/>
</dbReference>
<sequence length="148" mass="17174">MLLFCRCGQAMTLSFRMLVFENMYQIDLVPILECEDCSTYELIPSFKQDVTKLLAELKEQQREGRVIFTSVNELASVLYDVYKSGQELLEVSSFNAFLIEKCEERINLLLDLYGYASKEGDADWMEAISFRLSSLSSFVKKRQFLETK</sequence>
<protein>
    <recommendedName>
        <fullName evidence="3">YgiT-type zinc finger domain-containing protein</fullName>
    </recommendedName>
</protein>
<accession>A0ABP3IQR7</accession>
<name>A0ABP3IQR7_9BACL</name>
<organism evidence="1 2">
    <name type="scientific">Paenibacillus motobuensis</name>
    <dbReference type="NCBI Taxonomy" id="295324"/>
    <lineage>
        <taxon>Bacteria</taxon>
        <taxon>Bacillati</taxon>
        <taxon>Bacillota</taxon>
        <taxon>Bacilli</taxon>
        <taxon>Bacillales</taxon>
        <taxon>Paenibacillaceae</taxon>
        <taxon>Paenibacillus</taxon>
    </lineage>
</organism>
<dbReference type="EMBL" id="BAAACX010000028">
    <property type="protein sequence ID" value="GAA0412722.1"/>
    <property type="molecule type" value="Genomic_DNA"/>
</dbReference>
<evidence type="ECO:0000313" key="2">
    <source>
        <dbReference type="Proteomes" id="UP001500340"/>
    </source>
</evidence>
<gene>
    <name evidence="1" type="ORF">GCM10008933_48750</name>
</gene>
<evidence type="ECO:0008006" key="3">
    <source>
        <dbReference type="Google" id="ProtNLM"/>
    </source>
</evidence>